<dbReference type="FunFam" id="3.40.1090.10:FF:000001">
    <property type="entry name" value="neuropathy target esterase isoform X2"/>
    <property type="match status" value="1"/>
</dbReference>
<feature type="non-terminal residue" evidence="22">
    <location>
        <position position="557"/>
    </location>
</feature>
<keyword evidence="11 18" id="KW-0442">Lipid degradation</keyword>
<evidence type="ECO:0000313" key="23">
    <source>
        <dbReference type="Proteomes" id="UP000037510"/>
    </source>
</evidence>
<dbReference type="GO" id="GO:0007399">
    <property type="term" value="P:nervous system development"/>
    <property type="evidence" value="ECO:0007669"/>
    <property type="project" value="UniProtKB-KW"/>
</dbReference>
<dbReference type="InterPro" id="IPR014710">
    <property type="entry name" value="RmlC-like_jellyroll"/>
</dbReference>
<keyword evidence="13 18" id="KW-0443">Lipid metabolism</keyword>
<dbReference type="PROSITE" id="PS01237">
    <property type="entry name" value="UPF0028"/>
    <property type="match status" value="1"/>
</dbReference>
<proteinExistence type="inferred from homology"/>
<evidence type="ECO:0000256" key="14">
    <source>
        <dbReference type="ARBA" id="ARBA00023136"/>
    </source>
</evidence>
<evidence type="ECO:0000313" key="22">
    <source>
        <dbReference type="EMBL" id="KOB70562.1"/>
    </source>
</evidence>
<dbReference type="InterPro" id="IPR018490">
    <property type="entry name" value="cNMP-bd_dom_sf"/>
</dbReference>
<evidence type="ECO:0000256" key="17">
    <source>
        <dbReference type="ARBA" id="ARBA00049531"/>
    </source>
</evidence>
<evidence type="ECO:0000256" key="7">
    <source>
        <dbReference type="ARBA" id="ARBA00022692"/>
    </source>
</evidence>
<feature type="active site" description="Proton acceptor" evidence="18">
    <location>
        <position position="346"/>
    </location>
</feature>
<keyword evidence="14" id="KW-0472">Membrane</keyword>
<dbReference type="CDD" id="cd00038">
    <property type="entry name" value="CAP_ED"/>
    <property type="match status" value="1"/>
</dbReference>
<dbReference type="GO" id="GO:0016042">
    <property type="term" value="P:lipid catabolic process"/>
    <property type="evidence" value="ECO:0007669"/>
    <property type="project" value="UniProtKB-UniRule"/>
</dbReference>
<comment type="caution">
    <text evidence="22">The sequence shown here is derived from an EMBL/GenBank/DDBJ whole genome shotgun (WGS) entry which is preliminary data.</text>
</comment>
<dbReference type="PANTHER" id="PTHR14226:SF29">
    <property type="entry name" value="NEUROPATHY TARGET ESTERASE SWS"/>
    <property type="match status" value="1"/>
</dbReference>
<keyword evidence="8 18" id="KW-0378">Hydrolase</keyword>
<dbReference type="PROSITE" id="PS51635">
    <property type="entry name" value="PNPLA"/>
    <property type="match status" value="1"/>
</dbReference>
<feature type="domain" description="Cyclic nucleotide-binding" evidence="20">
    <location>
        <begin position="34"/>
        <end position="116"/>
    </location>
</feature>
<sequence>MRERPSVVLHIANAVVKRLSPFVRQVDFALDWVFLESGRAVYRQDEESGSTFIVLSGRLRSVITHPNGKKELVGEYGKGDLVGIVEMVTQTRRSTTVMAVRDSELAKLPEGLFNAIKLRFPVVVTRLINLLGHRILGSWQKPTAGLGGAAAMESRPSQHNFSTVAVVPSELYSKVLMSEASVHSDFSRLARWLTGTSVGLVLGGGGARGTAHVGMIRAIQEAGIPIDMVGGVSIGAFMGALWCMEKNITTVTQKAREWSQKMTQWGKQLLDLTYPATSMFSGRQFNTTIHATFGDVHIEDLWLPYFTVTTDISSSCSLWRYIRASMSLSGYMPPLCDPVDGHLLLDGGYVNNLPADVMRSLGAKHILAIDVGSQDDTDLTNYGDDLSGWWLLWKRWNPFTTPVKVPNLPDIQSRLAYVSCNRQLEYIRPPIDAYRTLQFGSFDEIREVGYRHGAAYFEGQRRGGGGGVSGAAYTFTDLAQMVCSVRTGRDVDNDSSSSSDYEEDQRHFEGYASEPSAGCLQEGLRTRRVGGSLSLSEDEVDSESEIYDPLNKRGGGR</sequence>
<gene>
    <name evidence="22" type="ORF">OBRU01_15148</name>
</gene>
<dbReference type="GO" id="GO:0004622">
    <property type="term" value="F:phosphatidylcholine lysophospholipase activity"/>
    <property type="evidence" value="ECO:0007669"/>
    <property type="project" value="UniProtKB-EC"/>
</dbReference>
<dbReference type="InterPro" id="IPR016035">
    <property type="entry name" value="Acyl_Trfase/lysoPLipase"/>
</dbReference>
<comment type="similarity">
    <text evidence="2">Belongs to the NTE family.</text>
</comment>
<comment type="subunit">
    <text evidence="3">Interacts with Pka-C3; interaction inhibits the catalytic function of Pka-C3 and the esterase activity of sws.</text>
</comment>
<evidence type="ECO:0000256" key="3">
    <source>
        <dbReference type="ARBA" id="ARBA00011476"/>
    </source>
</evidence>
<dbReference type="InterPro" id="IPR002641">
    <property type="entry name" value="PNPLA_dom"/>
</dbReference>
<dbReference type="SMART" id="SM00100">
    <property type="entry name" value="cNMP"/>
    <property type="match status" value="1"/>
</dbReference>
<dbReference type="EMBL" id="JTDY01002873">
    <property type="protein sequence ID" value="KOB70562.1"/>
    <property type="molecule type" value="Genomic_DNA"/>
</dbReference>
<dbReference type="SUPFAM" id="SSF52151">
    <property type="entry name" value="FabD/lysophospholipase-like"/>
    <property type="match status" value="1"/>
</dbReference>
<dbReference type="InterPro" id="IPR000595">
    <property type="entry name" value="cNMP-bd_dom"/>
</dbReference>
<feature type="non-terminal residue" evidence="22">
    <location>
        <position position="1"/>
    </location>
</feature>
<evidence type="ECO:0000256" key="16">
    <source>
        <dbReference type="ARBA" id="ARBA00030862"/>
    </source>
</evidence>
<evidence type="ECO:0000256" key="9">
    <source>
        <dbReference type="ARBA" id="ARBA00022824"/>
    </source>
</evidence>
<dbReference type="Gene3D" id="2.60.120.10">
    <property type="entry name" value="Jelly Rolls"/>
    <property type="match status" value="1"/>
</dbReference>
<keyword evidence="10" id="KW-0524">Neurogenesis</keyword>
<evidence type="ECO:0000256" key="2">
    <source>
        <dbReference type="ARBA" id="ARBA00006636"/>
    </source>
</evidence>
<dbReference type="SUPFAM" id="SSF51206">
    <property type="entry name" value="cAMP-binding domain-like"/>
    <property type="match status" value="1"/>
</dbReference>
<evidence type="ECO:0000256" key="10">
    <source>
        <dbReference type="ARBA" id="ARBA00022902"/>
    </source>
</evidence>
<dbReference type="GO" id="GO:0005789">
    <property type="term" value="C:endoplasmic reticulum membrane"/>
    <property type="evidence" value="ECO:0007669"/>
    <property type="project" value="UniProtKB-SubCell"/>
</dbReference>
<feature type="compositionally biased region" description="Acidic residues" evidence="19">
    <location>
        <begin position="536"/>
        <end position="546"/>
    </location>
</feature>
<feature type="active site" description="Nucleophile" evidence="18">
    <location>
        <position position="233"/>
    </location>
</feature>
<dbReference type="Gene3D" id="3.40.1090.10">
    <property type="entry name" value="Cytosolic phospholipase A2 catalytic domain"/>
    <property type="match status" value="2"/>
</dbReference>
<evidence type="ECO:0000259" key="20">
    <source>
        <dbReference type="PROSITE" id="PS50042"/>
    </source>
</evidence>
<dbReference type="GO" id="GO:0046470">
    <property type="term" value="P:phosphatidylcholine metabolic process"/>
    <property type="evidence" value="ECO:0007669"/>
    <property type="project" value="InterPro"/>
</dbReference>
<accession>A0A0L7L512</accession>
<name>A0A0L7L512_OPEBR</name>
<dbReference type="Proteomes" id="UP000037510">
    <property type="component" value="Unassembled WGS sequence"/>
</dbReference>
<keyword evidence="9" id="KW-0256">Endoplasmic reticulum</keyword>
<evidence type="ECO:0000256" key="1">
    <source>
        <dbReference type="ARBA" id="ARBA00004115"/>
    </source>
</evidence>
<dbReference type="InterPro" id="IPR050301">
    <property type="entry name" value="NTE"/>
</dbReference>
<feature type="domain" description="PNPLA" evidence="21">
    <location>
        <begin position="200"/>
        <end position="359"/>
    </location>
</feature>
<dbReference type="PANTHER" id="PTHR14226">
    <property type="entry name" value="NEUROPATHY TARGET ESTERASE/SWISS CHEESE D.MELANOGASTER"/>
    <property type="match status" value="1"/>
</dbReference>
<organism evidence="22 23">
    <name type="scientific">Operophtera brumata</name>
    <name type="common">Winter moth</name>
    <name type="synonym">Phalaena brumata</name>
    <dbReference type="NCBI Taxonomy" id="104452"/>
    <lineage>
        <taxon>Eukaryota</taxon>
        <taxon>Metazoa</taxon>
        <taxon>Ecdysozoa</taxon>
        <taxon>Arthropoda</taxon>
        <taxon>Hexapoda</taxon>
        <taxon>Insecta</taxon>
        <taxon>Pterygota</taxon>
        <taxon>Neoptera</taxon>
        <taxon>Endopterygota</taxon>
        <taxon>Lepidoptera</taxon>
        <taxon>Glossata</taxon>
        <taxon>Ditrysia</taxon>
        <taxon>Geometroidea</taxon>
        <taxon>Geometridae</taxon>
        <taxon>Larentiinae</taxon>
        <taxon>Operophtera</taxon>
    </lineage>
</organism>
<evidence type="ECO:0000256" key="11">
    <source>
        <dbReference type="ARBA" id="ARBA00022963"/>
    </source>
</evidence>
<evidence type="ECO:0000259" key="21">
    <source>
        <dbReference type="PROSITE" id="PS51635"/>
    </source>
</evidence>
<protein>
    <recommendedName>
        <fullName evidence="5">Neuropathy target esterase sws</fullName>
        <ecNumber evidence="4">3.1.1.5</ecNumber>
    </recommendedName>
    <alternativeName>
        <fullName evidence="16">Swiss cheese</fullName>
    </alternativeName>
</protein>
<feature type="short sequence motif" description="GXGXXG" evidence="18">
    <location>
        <begin position="204"/>
        <end position="209"/>
    </location>
</feature>
<comment type="subcellular location">
    <subcellularLocation>
        <location evidence="1">Endoplasmic reticulum membrane</location>
        <topology evidence="1">Single-pass type I membrane protein</topology>
    </subcellularLocation>
</comment>
<evidence type="ECO:0000256" key="6">
    <source>
        <dbReference type="ARBA" id="ARBA00022553"/>
    </source>
</evidence>
<dbReference type="STRING" id="104452.A0A0L7L512"/>
<evidence type="ECO:0000256" key="5">
    <source>
        <dbReference type="ARBA" id="ARBA00019369"/>
    </source>
</evidence>
<dbReference type="EC" id="3.1.1.5" evidence="4"/>
<comment type="catalytic activity">
    <reaction evidence="17">
        <text>a 1-acyl-sn-glycero-3-phosphocholine + H2O = sn-glycerol 3-phosphocholine + a fatty acid + H(+)</text>
        <dbReference type="Rhea" id="RHEA:15177"/>
        <dbReference type="ChEBI" id="CHEBI:15377"/>
        <dbReference type="ChEBI" id="CHEBI:15378"/>
        <dbReference type="ChEBI" id="CHEBI:16870"/>
        <dbReference type="ChEBI" id="CHEBI:28868"/>
        <dbReference type="ChEBI" id="CHEBI:58168"/>
        <dbReference type="EC" id="3.1.1.5"/>
    </reaction>
</comment>
<keyword evidence="6" id="KW-0597">Phosphoprotein</keyword>
<dbReference type="FunFam" id="2.60.120.10:FF:000010">
    <property type="entry name" value="neuropathy target esterase isoform X1"/>
    <property type="match status" value="1"/>
</dbReference>
<dbReference type="Pfam" id="PF01734">
    <property type="entry name" value="Patatin"/>
    <property type="match status" value="1"/>
</dbReference>
<evidence type="ECO:0000256" key="12">
    <source>
        <dbReference type="ARBA" id="ARBA00022989"/>
    </source>
</evidence>
<dbReference type="InterPro" id="IPR001423">
    <property type="entry name" value="LysoPLipase_patatin_CS"/>
</dbReference>
<evidence type="ECO:0000256" key="4">
    <source>
        <dbReference type="ARBA" id="ARBA00013274"/>
    </source>
</evidence>
<evidence type="ECO:0000256" key="15">
    <source>
        <dbReference type="ARBA" id="ARBA00025020"/>
    </source>
</evidence>
<evidence type="ECO:0000256" key="13">
    <source>
        <dbReference type="ARBA" id="ARBA00023098"/>
    </source>
</evidence>
<keyword evidence="12" id="KW-1133">Transmembrane helix</keyword>
<dbReference type="Pfam" id="PF00027">
    <property type="entry name" value="cNMP_binding"/>
    <property type="match status" value="1"/>
</dbReference>
<keyword evidence="23" id="KW-1185">Reference proteome</keyword>
<dbReference type="CDD" id="cd07225">
    <property type="entry name" value="Pat_PNPLA6_PNPLA7"/>
    <property type="match status" value="1"/>
</dbReference>
<evidence type="ECO:0000256" key="19">
    <source>
        <dbReference type="SAM" id="MobiDB-lite"/>
    </source>
</evidence>
<evidence type="ECO:0000256" key="8">
    <source>
        <dbReference type="ARBA" id="ARBA00022801"/>
    </source>
</evidence>
<comment type="function">
    <text evidence="15">Phospholipase B that deacylates intracellular phosphatidylcholine (PtdCho), generating glycerophosphocholine (GroPtdCho). This deacylation occurs at both sn-2 and sn-1 positions of PtdCho. Its specific chemical modification by certain organophosphorus (OP) compounds leads to distal axonopathy. Plays a role in the signaling mechanism between neurons and glia that regulates glia wrapping during development of the adult brain. Essential for membrane lipid homeostasis and cell survival in both neurons and glia of the adult brain.</text>
</comment>
<feature type="short sequence motif" description="GXSXG" evidence="18">
    <location>
        <begin position="231"/>
        <end position="235"/>
    </location>
</feature>
<feature type="region of interest" description="Disordered" evidence="19">
    <location>
        <begin position="533"/>
        <end position="557"/>
    </location>
</feature>
<evidence type="ECO:0000256" key="18">
    <source>
        <dbReference type="PROSITE-ProRule" id="PRU01161"/>
    </source>
</evidence>
<feature type="region of interest" description="Disordered" evidence="19">
    <location>
        <begin position="489"/>
        <end position="519"/>
    </location>
</feature>
<feature type="short sequence motif" description="DGA/G" evidence="18">
    <location>
        <begin position="346"/>
        <end position="348"/>
    </location>
</feature>
<dbReference type="AlphaFoldDB" id="A0A0L7L512"/>
<reference evidence="22 23" key="1">
    <citation type="journal article" date="2015" name="Genome Biol. Evol.">
        <title>The genome of winter moth (Operophtera brumata) provides a genomic perspective on sexual dimorphism and phenology.</title>
        <authorList>
            <person name="Derks M.F."/>
            <person name="Smit S."/>
            <person name="Salis L."/>
            <person name="Schijlen E."/>
            <person name="Bossers A."/>
            <person name="Mateman C."/>
            <person name="Pijl A.S."/>
            <person name="de Ridder D."/>
            <person name="Groenen M.A."/>
            <person name="Visser M.E."/>
            <person name="Megens H.J."/>
        </authorList>
    </citation>
    <scope>NUCLEOTIDE SEQUENCE [LARGE SCALE GENOMIC DNA]</scope>
    <source>
        <strain evidence="22">WM2013NL</strain>
        <tissue evidence="22">Head and thorax</tissue>
    </source>
</reference>
<keyword evidence="7" id="KW-0812">Transmembrane</keyword>
<dbReference type="PROSITE" id="PS50042">
    <property type="entry name" value="CNMP_BINDING_3"/>
    <property type="match status" value="1"/>
</dbReference>